<dbReference type="GO" id="GO:0005643">
    <property type="term" value="C:nuclear pore"/>
    <property type="evidence" value="ECO:0007669"/>
    <property type="project" value="UniProtKB-SubCell"/>
</dbReference>
<dbReference type="GO" id="GO:0016973">
    <property type="term" value="P:poly(A)+ mRNA export from nucleus"/>
    <property type="evidence" value="ECO:0007669"/>
    <property type="project" value="TreeGrafter"/>
</dbReference>
<keyword evidence="4" id="KW-0653">Protein transport</keyword>
<dbReference type="AlphaFoldDB" id="F0WUV2"/>
<organism evidence="5">
    <name type="scientific">Albugo laibachii Nc14</name>
    <dbReference type="NCBI Taxonomy" id="890382"/>
    <lineage>
        <taxon>Eukaryota</taxon>
        <taxon>Sar</taxon>
        <taxon>Stramenopiles</taxon>
        <taxon>Oomycota</taxon>
        <taxon>Peronosporomycetes</taxon>
        <taxon>Albuginales</taxon>
        <taxon>Albuginaceae</taxon>
        <taxon>Albugo</taxon>
    </lineage>
</organism>
<keyword evidence="4" id="KW-0906">Nuclear pore complex</keyword>
<reference evidence="5" key="2">
    <citation type="submission" date="2011-02" db="EMBL/GenBank/DDBJ databases">
        <authorList>
            <person name="MacLean D."/>
        </authorList>
    </citation>
    <scope>NUCLEOTIDE SEQUENCE</scope>
</reference>
<comment type="similarity">
    <text evidence="2 4">Belongs to the nucleoporin interacting component (NIC) family.</text>
</comment>
<dbReference type="InterPro" id="IPR007231">
    <property type="entry name" value="Nucleoporin_int_Nup93/Nic96"/>
</dbReference>
<keyword evidence="4" id="KW-0811">Translocation</keyword>
<evidence type="ECO:0000256" key="4">
    <source>
        <dbReference type="RuleBase" id="RU364035"/>
    </source>
</evidence>
<evidence type="ECO:0000313" key="5">
    <source>
        <dbReference type="EMBL" id="CCA25188.1"/>
    </source>
</evidence>
<dbReference type="GO" id="GO:0017056">
    <property type="term" value="F:structural constituent of nuclear pore"/>
    <property type="evidence" value="ECO:0007669"/>
    <property type="project" value="InterPro"/>
</dbReference>
<dbReference type="PANTHER" id="PTHR11225">
    <property type="entry name" value="NUCLEAR PORE COMPLEX PROTEIN NUP93 NUCLEOPORIN NUP93 DEAD EYE PROTEIN"/>
    <property type="match status" value="1"/>
</dbReference>
<accession>F0WUV2</accession>
<dbReference type="Pfam" id="PF04097">
    <property type="entry name" value="Nic96"/>
    <property type="match status" value="1"/>
</dbReference>
<reference evidence="5" key="1">
    <citation type="journal article" date="2011" name="PLoS Biol.">
        <title>Gene gain and loss during evolution of obligate parasitism in the white rust pathogen of Arabidopsis thaliana.</title>
        <authorList>
            <person name="Kemen E."/>
            <person name="Gardiner A."/>
            <person name="Schultz-Larsen T."/>
            <person name="Kemen A.C."/>
            <person name="Balmuth A.L."/>
            <person name="Robert-Seilaniantz A."/>
            <person name="Bailey K."/>
            <person name="Holub E."/>
            <person name="Studholme D.J."/>
            <person name="Maclean D."/>
            <person name="Jones J.D."/>
        </authorList>
    </citation>
    <scope>NUCLEOTIDE SEQUENCE</scope>
</reference>
<dbReference type="PANTHER" id="PTHR11225:SF4">
    <property type="entry name" value="NUCLEAR PORE COMPLEX PROTEIN NUP93"/>
    <property type="match status" value="1"/>
</dbReference>
<evidence type="ECO:0000256" key="1">
    <source>
        <dbReference type="ARBA" id="ARBA00004259"/>
    </source>
</evidence>
<gene>
    <name evidence="5" type="primary">AlNc14C280G10100</name>
    <name evidence="5" type="ORF">ALNC14_113320</name>
</gene>
<proteinExistence type="inferred from homology"/>
<protein>
    <recommendedName>
        <fullName evidence="4">Nuclear pore protein</fullName>
    </recommendedName>
</protein>
<keyword evidence="4" id="KW-0509">mRNA transport</keyword>
<sequence length="908" mass="103925">MDFKTLYENSLKLTTSINETEIPPLVKGLDQLEQVNKHTFKRQSRQIADNQEESRHKLQNHAIDDKATFLLASKGLDTHEIFNDLQNLQHAIIEPRSKFVGANLDLKSHLSKHHERILFSSIDQSNRQTIEFTHDSMNQAIVEDYEHMKQQILYGTNERGLVTSDRSRYLVNSSNGQDRNKAVQNLEANRLRFSGMDAPLRISHLQSEISMSQEMKAYYKVIKELMMHRQPQTRCQFDLVHAFERTCLEQLQQEGPGTKWEFIWKCWQLLSIMLTGHAEKSNPSQFDSKCVESKEIPGENEFSEALISESQLSSLRRRLAFGALLFLENQYRVCVQQTVTKYQLATGGVLGLLPNLRAFVEHVLKSSCDVSLSQRSSESQSQLWAVIYYGLRCGAEEEIVEYVADIIKSGQCVIDENVLKLLQYRAELKKANIKSQSLRISPVATKYPEEYKHLLERYRRHTSISMEDNHTVDPYELCVLNLLCFVNPNTRESRVLVTIEDYLWQRLCFINCPSGATTNSDGSHSYSVTKLAQSIQKFGPSHFEASNIDNPALAPLLYFEILLITQDFESAIKYLASKGHILEAVHFAITLNYYGLLHCAMASAGEEKDDSNLDLTRLLRQFVHQFQRSHPCEATEYYCCITDENTRQELLIELLLESRKFETLVGRMNNADGCRSHGLFDRLLRDEASVREIVICAARKAEQQGASSDAVQLYQNAGDIDAVISILNKQLSASLSAARAEREEVFRIGKEFADQWLKHPWVQNIASRYARSTTISFQTLLNFCIFLNLSEDEKYTDAIRFVEELDIFPAPNENGNSINTITMCVDRFMASEDSVRQNFHIILLRYAECLVQESNRLKAHTSSDIARVGVGILREKIALVVAFAGMIKYRLPIGTNEQLTRMESMIFF</sequence>
<evidence type="ECO:0000256" key="3">
    <source>
        <dbReference type="ARBA" id="ARBA00023242"/>
    </source>
</evidence>
<keyword evidence="4" id="KW-0472">Membrane</keyword>
<dbReference type="GO" id="GO:0006606">
    <property type="term" value="P:protein import into nucleus"/>
    <property type="evidence" value="ECO:0007669"/>
    <property type="project" value="TreeGrafter"/>
</dbReference>
<keyword evidence="3 4" id="KW-0539">Nucleus</keyword>
<keyword evidence="4" id="KW-0813">Transport</keyword>
<dbReference type="EMBL" id="FR824325">
    <property type="protein sequence ID" value="CCA25188.1"/>
    <property type="molecule type" value="Genomic_DNA"/>
</dbReference>
<dbReference type="HOGENOM" id="CLU_011846_1_0_1"/>
<comment type="subcellular location">
    <subcellularLocation>
        <location evidence="1">Nucleus envelope</location>
    </subcellularLocation>
    <subcellularLocation>
        <location evidence="4">Nucleus</location>
        <location evidence="4">Nuclear pore complex</location>
    </subcellularLocation>
</comment>
<evidence type="ECO:0000256" key="2">
    <source>
        <dbReference type="ARBA" id="ARBA00010186"/>
    </source>
</evidence>
<name>F0WUV2_9STRA</name>